<dbReference type="PANTHER" id="PTHR10858:SF31">
    <property type="entry name" value="DEOXYRIBONUCLEASE-2"/>
    <property type="match status" value="1"/>
</dbReference>
<evidence type="ECO:0000313" key="5">
    <source>
        <dbReference type="Proteomes" id="UP000298663"/>
    </source>
</evidence>
<accession>A0A4U5MIT2</accession>
<gene>
    <name evidence="4" type="ORF">L596_021445</name>
</gene>
<dbReference type="PROSITE" id="PS51257">
    <property type="entry name" value="PROKAR_LIPOPROTEIN"/>
    <property type="match status" value="1"/>
</dbReference>
<dbReference type="PANTHER" id="PTHR10858">
    <property type="entry name" value="DEOXYRIBONUCLEASE II"/>
    <property type="match status" value="1"/>
</dbReference>
<proteinExistence type="inferred from homology"/>
<evidence type="ECO:0000256" key="1">
    <source>
        <dbReference type="ARBA" id="ARBA00007527"/>
    </source>
</evidence>
<keyword evidence="2" id="KW-0378">Hydrolase</keyword>
<comment type="similarity">
    <text evidence="1">Belongs to the DNase II family.</text>
</comment>
<feature type="chain" id="PRO_5020323815" evidence="3">
    <location>
        <begin position="17"/>
        <end position="361"/>
    </location>
</feature>
<dbReference type="GO" id="GO:0004531">
    <property type="term" value="F:deoxyribonuclease II activity"/>
    <property type="evidence" value="ECO:0007669"/>
    <property type="project" value="InterPro"/>
</dbReference>
<dbReference type="OrthoDB" id="10261598at2759"/>
<dbReference type="AlphaFoldDB" id="A0A4U5MIT2"/>
<reference evidence="4 5" key="1">
    <citation type="journal article" date="2015" name="Genome Biol.">
        <title>Comparative genomics of Steinernema reveals deeply conserved gene regulatory networks.</title>
        <authorList>
            <person name="Dillman A.R."/>
            <person name="Macchietto M."/>
            <person name="Porter C.F."/>
            <person name="Rogers A."/>
            <person name="Williams B."/>
            <person name="Antoshechkin I."/>
            <person name="Lee M.M."/>
            <person name="Goodwin Z."/>
            <person name="Lu X."/>
            <person name="Lewis E.E."/>
            <person name="Goodrich-Blair H."/>
            <person name="Stock S.P."/>
            <person name="Adams B.J."/>
            <person name="Sternberg P.W."/>
            <person name="Mortazavi A."/>
        </authorList>
    </citation>
    <scope>NUCLEOTIDE SEQUENCE [LARGE SCALE GENOMIC DNA]</scope>
    <source>
        <strain evidence="4 5">ALL</strain>
    </source>
</reference>
<dbReference type="STRING" id="34508.A0A4U5MIT2"/>
<feature type="signal peptide" evidence="3">
    <location>
        <begin position="1"/>
        <end position="16"/>
    </location>
</feature>
<dbReference type="InterPro" id="IPR004947">
    <property type="entry name" value="DNase_II"/>
</dbReference>
<dbReference type="Pfam" id="PF03265">
    <property type="entry name" value="DNase_II"/>
    <property type="match status" value="1"/>
</dbReference>
<dbReference type="EMBL" id="AZBU02000007">
    <property type="protein sequence ID" value="TKR69264.1"/>
    <property type="molecule type" value="Genomic_DNA"/>
</dbReference>
<comment type="caution">
    <text evidence="4">The sequence shown here is derived from an EMBL/GenBank/DDBJ whole genome shotgun (WGS) entry which is preliminary data.</text>
</comment>
<keyword evidence="3" id="KW-0732">Signal</keyword>
<protein>
    <submittedName>
        <fullName evidence="4">Uncharacterized protein</fullName>
    </submittedName>
</protein>
<keyword evidence="5" id="KW-1185">Reference proteome</keyword>
<dbReference type="Proteomes" id="UP000298663">
    <property type="component" value="Unassembled WGS sequence"/>
</dbReference>
<name>A0A4U5MIT2_STECR</name>
<dbReference type="CDD" id="cd09121">
    <property type="entry name" value="PLDc_DNaseII_2"/>
    <property type="match status" value="1"/>
</dbReference>
<reference evidence="4 5" key="2">
    <citation type="journal article" date="2019" name="G3 (Bethesda)">
        <title>Hybrid Assembly of the Genome of the Entomopathogenic Nematode Steinernema carpocapsae Identifies the X-Chromosome.</title>
        <authorList>
            <person name="Serra L."/>
            <person name="Macchietto M."/>
            <person name="Macias-Munoz A."/>
            <person name="McGill C.J."/>
            <person name="Rodriguez I.M."/>
            <person name="Rodriguez B."/>
            <person name="Murad R."/>
            <person name="Mortazavi A."/>
        </authorList>
    </citation>
    <scope>NUCLEOTIDE SEQUENCE [LARGE SCALE GENOMIC DNA]</scope>
    <source>
        <strain evidence="4 5">ALL</strain>
    </source>
</reference>
<sequence>MKLLLLALAGLMAVTAFSCKDQHNNDVDWWLVYKMPKIKDGKIAGIENGHAFYYLDSKNPTFEASDIDLNSKSQAIAFTLQQYYNQKNDLSIFHAMYNDADVDDIVLEDELYANLTDLTSAKFGHTKETSILCVTFFNQTDGIWFIHSVPKFPHSDFYEYPASGTIYGQSMLCLSLKYDQLHKIGKQLYFNRPNFYSSQLPLKMSQDNPELAKAIAGMYQTGIPSSSVVDLVTKRGTKFRSFAKTAKFGKDLYDSLVAPDLKTPLKVETWRRGSPVPLDCSASYLVLDALEIKVGTTPQFKFTQDHSKMAVSASKKRPYTCIGDINRMISQFKRGGGTVCLRNFNVWQAYSTLIEQTNSCG</sequence>
<evidence type="ECO:0000313" key="4">
    <source>
        <dbReference type="EMBL" id="TKR69264.1"/>
    </source>
</evidence>
<organism evidence="4 5">
    <name type="scientific">Steinernema carpocapsae</name>
    <name type="common">Entomopathogenic nematode</name>
    <dbReference type="NCBI Taxonomy" id="34508"/>
    <lineage>
        <taxon>Eukaryota</taxon>
        <taxon>Metazoa</taxon>
        <taxon>Ecdysozoa</taxon>
        <taxon>Nematoda</taxon>
        <taxon>Chromadorea</taxon>
        <taxon>Rhabditida</taxon>
        <taxon>Tylenchina</taxon>
        <taxon>Panagrolaimomorpha</taxon>
        <taxon>Strongyloidoidea</taxon>
        <taxon>Steinernematidae</taxon>
        <taxon>Steinernema</taxon>
    </lineage>
</organism>
<dbReference type="CDD" id="cd09120">
    <property type="entry name" value="PLDc_DNaseII_1"/>
    <property type="match status" value="1"/>
</dbReference>
<evidence type="ECO:0000256" key="3">
    <source>
        <dbReference type="SAM" id="SignalP"/>
    </source>
</evidence>
<evidence type="ECO:0000256" key="2">
    <source>
        <dbReference type="ARBA" id="ARBA00022801"/>
    </source>
</evidence>
<dbReference type="GO" id="GO:0006309">
    <property type="term" value="P:apoptotic DNA fragmentation"/>
    <property type="evidence" value="ECO:0007669"/>
    <property type="project" value="TreeGrafter"/>
</dbReference>